<sequence length="569" mass="64592">MNEVVYLFFRQMRRPALVLIACYTVAILGMSMIPTLDDNGELIYFSIFDSFYWITITATTMGYGEEPYGFSHWQRLWVILSIYYTVPAWLYAAGKIIAILQDPVFQHALKENSFARRTERLKQRFVIICGLGEAGAKLAKLLLKNNYQCVVIEKNENRVASMALEPEFHNVLSTVGDASDVQLLEKAGIRSPFCRAVIAITNDEAVNIKVALSAKLLSSEHYRFQIICRTTSAKGSAHAKSFHTDMVVNTNQVFTERLTMALRRPAIASLMARAYAEPNSTYEPLPQPPSGKWLLCGFGELGQTLQQFLEYEGVESVVIDEGSDERIDIHGTGTEAVTLREARIDRAQAIVAAHAYDPDNLSIAMTAKAMRPSLYVVGKQNRTSNEHLFQVAGFDRVMEEADLLVSQIFPQVARPLLARFIRLLRHQDEAWGQSLVQRLDALGKRSDGQILNPKHFIARIDYEHAPAVMDYLKSGHLLRLQTLWMHPNEPETLHEVVPLLLYRQEKEYLLPNPAMHLEVGDQVLLAYVERSAGHRIGRNCFDYAALYWAQHGRERMNSSVLNYIYHKLQ</sequence>
<dbReference type="Gene3D" id="3.40.50.720">
    <property type="entry name" value="NAD(P)-binding Rossmann-like Domain"/>
    <property type="match status" value="2"/>
</dbReference>
<dbReference type="SUPFAM" id="SSF81324">
    <property type="entry name" value="Voltage-gated potassium channels"/>
    <property type="match status" value="1"/>
</dbReference>
<keyword evidence="4" id="KW-1133">Transmembrane helix</keyword>
<dbReference type="PANTHER" id="PTHR43833">
    <property type="entry name" value="POTASSIUM CHANNEL PROTEIN 2-RELATED-RELATED"/>
    <property type="match status" value="1"/>
</dbReference>
<proteinExistence type="predicted"/>
<dbReference type="InterPro" id="IPR036291">
    <property type="entry name" value="NAD(P)-bd_dom_sf"/>
</dbReference>
<dbReference type="RefSeq" id="WP_012030915.1">
    <property type="nucleotide sequence ID" value="NC_009446.1"/>
</dbReference>
<keyword evidence="2" id="KW-0813">Transport</keyword>
<keyword evidence="4" id="KW-0472">Membrane</keyword>
<dbReference type="GO" id="GO:0005886">
    <property type="term" value="C:plasma membrane"/>
    <property type="evidence" value="ECO:0007669"/>
    <property type="project" value="UniProtKB-SubCell"/>
</dbReference>
<feature type="transmembrane region" description="Helical" evidence="4">
    <location>
        <begin position="16"/>
        <end position="36"/>
    </location>
</feature>
<comment type="subcellular location">
    <subcellularLocation>
        <location evidence="1">Cell membrane</location>
        <topology evidence="1">Multi-pass membrane protein</topology>
    </subcellularLocation>
</comment>
<dbReference type="Gene3D" id="1.10.287.70">
    <property type="match status" value="1"/>
</dbReference>
<dbReference type="EMBL" id="CP000513">
    <property type="protein sequence ID" value="ABQ13318.1"/>
    <property type="molecule type" value="Genomic_DNA"/>
</dbReference>
<keyword evidence="4" id="KW-0812">Transmembrane</keyword>
<dbReference type="PROSITE" id="PS51201">
    <property type="entry name" value="RCK_N"/>
    <property type="match status" value="1"/>
</dbReference>
<keyword evidence="7" id="KW-1185">Reference proteome</keyword>
<feature type="transmembrane region" description="Helical" evidence="4">
    <location>
        <begin position="76"/>
        <end position="100"/>
    </location>
</feature>
<dbReference type="InterPro" id="IPR050721">
    <property type="entry name" value="Trk_Ktr_HKT_K-transport"/>
</dbReference>
<dbReference type="Pfam" id="PF02254">
    <property type="entry name" value="TrkA_N"/>
    <property type="match status" value="2"/>
</dbReference>
<dbReference type="PANTHER" id="PTHR43833:SF5">
    <property type="entry name" value="TRK SYSTEM POTASSIUM UPTAKE PROTEIN TRKA"/>
    <property type="match status" value="1"/>
</dbReference>
<dbReference type="SUPFAM" id="SSF51735">
    <property type="entry name" value="NAD(P)-binding Rossmann-fold domains"/>
    <property type="match status" value="2"/>
</dbReference>
<dbReference type="InterPro" id="IPR003148">
    <property type="entry name" value="RCK_N"/>
</dbReference>
<evidence type="ECO:0000256" key="4">
    <source>
        <dbReference type="SAM" id="Phobius"/>
    </source>
</evidence>
<evidence type="ECO:0000259" key="5">
    <source>
        <dbReference type="PROSITE" id="PS51201"/>
    </source>
</evidence>
<keyword evidence="3" id="KW-0406">Ion transport</keyword>
<dbReference type="STRING" id="246195.DNO_0581"/>
<evidence type="ECO:0000256" key="3">
    <source>
        <dbReference type="ARBA" id="ARBA00023065"/>
    </source>
</evidence>
<name>A5EVF9_DICNV</name>
<gene>
    <name evidence="6" type="ordered locus">DNO_0581</name>
</gene>
<feature type="domain" description="RCK N-terminal" evidence="5">
    <location>
        <begin position="123"/>
        <end position="255"/>
    </location>
</feature>
<dbReference type="OrthoDB" id="9781411at2"/>
<dbReference type="Pfam" id="PF07885">
    <property type="entry name" value="Ion_trans_2"/>
    <property type="match status" value="1"/>
</dbReference>
<evidence type="ECO:0000256" key="1">
    <source>
        <dbReference type="ARBA" id="ARBA00004651"/>
    </source>
</evidence>
<evidence type="ECO:0000313" key="7">
    <source>
        <dbReference type="Proteomes" id="UP000000248"/>
    </source>
</evidence>
<dbReference type="Proteomes" id="UP000000248">
    <property type="component" value="Chromosome"/>
</dbReference>
<organism evidence="6 7">
    <name type="scientific">Dichelobacter nodosus (strain VCS1703A)</name>
    <dbReference type="NCBI Taxonomy" id="246195"/>
    <lineage>
        <taxon>Bacteria</taxon>
        <taxon>Pseudomonadati</taxon>
        <taxon>Pseudomonadota</taxon>
        <taxon>Gammaproteobacteria</taxon>
        <taxon>Cardiobacteriales</taxon>
        <taxon>Cardiobacteriaceae</taxon>
        <taxon>Dichelobacter</taxon>
    </lineage>
</organism>
<dbReference type="AlphaFoldDB" id="A5EVF9"/>
<protein>
    <submittedName>
        <fullName evidence="6">TrkA-N domain family protein</fullName>
    </submittedName>
</protein>
<dbReference type="GO" id="GO:0006813">
    <property type="term" value="P:potassium ion transport"/>
    <property type="evidence" value="ECO:0007669"/>
    <property type="project" value="InterPro"/>
</dbReference>
<evidence type="ECO:0000256" key="2">
    <source>
        <dbReference type="ARBA" id="ARBA00022448"/>
    </source>
</evidence>
<dbReference type="eggNOG" id="COG1226">
    <property type="taxonomic scope" value="Bacteria"/>
</dbReference>
<evidence type="ECO:0000313" key="6">
    <source>
        <dbReference type="EMBL" id="ABQ13318.1"/>
    </source>
</evidence>
<accession>A5EVF9</accession>
<feature type="transmembrane region" description="Helical" evidence="4">
    <location>
        <begin position="42"/>
        <end position="64"/>
    </location>
</feature>
<reference evidence="6 7" key="1">
    <citation type="journal article" date="2007" name="Nat. Biotechnol.">
        <title>Genome sequence and identification of candidate vaccine antigens from the animal pathogen Dichelobacter nodosus.</title>
        <authorList>
            <person name="Myers G.S."/>
            <person name="Parker D."/>
            <person name="Al-Hasani K."/>
            <person name="Kennan R.M."/>
            <person name="Seemann T."/>
            <person name="Ren Q."/>
            <person name="Badger J.H."/>
            <person name="Selengut J.D."/>
            <person name="Deboy R.T."/>
            <person name="Tettelin H."/>
            <person name="Boyce J.D."/>
            <person name="McCarl V.P."/>
            <person name="Han X."/>
            <person name="Nelson W.C."/>
            <person name="Madupu R."/>
            <person name="Mohamoud Y."/>
            <person name="Holley T."/>
            <person name="Fedorova N."/>
            <person name="Khouri H."/>
            <person name="Bottomley S.P."/>
            <person name="Whittington R.J."/>
            <person name="Adler B."/>
            <person name="Songer J.G."/>
            <person name="Rood J.I."/>
            <person name="Paulsen I.T."/>
        </authorList>
    </citation>
    <scope>NUCLEOTIDE SEQUENCE [LARGE SCALE GENOMIC DNA]</scope>
    <source>
        <strain evidence="6 7">VCS1703A</strain>
    </source>
</reference>
<dbReference type="KEGG" id="dno:DNO_0581"/>
<dbReference type="HOGENOM" id="CLU_023787_0_0_6"/>
<dbReference type="InterPro" id="IPR013099">
    <property type="entry name" value="K_chnl_dom"/>
</dbReference>